<keyword evidence="9" id="KW-0975">Bacterial flagellum</keyword>
<comment type="function">
    <text evidence="10">FliM is one of three proteins (FliG, FliN, FliM) that forms the rotor-mounted switch complex (C ring), located at the base of the basal body. This complex interacts with the CheY and CheZ chemotaxis proteins, in addition to contacting components of the motor that determine the direction of flagellar rotation.</text>
</comment>
<keyword evidence="8" id="KW-0472">Membrane</keyword>
<dbReference type="InterPro" id="IPR001689">
    <property type="entry name" value="Flag_FliM"/>
</dbReference>
<comment type="caution">
    <text evidence="12">The sequence shown here is derived from an EMBL/GenBank/DDBJ whole genome shotgun (WGS) entry which is preliminary data.</text>
</comment>
<reference evidence="12" key="1">
    <citation type="journal article" date="2020" name="mSystems">
        <title>Genome- and Community-Level Interaction Insights into Carbon Utilization and Element Cycling Functions of Hydrothermarchaeota in Hydrothermal Sediment.</title>
        <authorList>
            <person name="Zhou Z."/>
            <person name="Liu Y."/>
            <person name="Xu W."/>
            <person name="Pan J."/>
            <person name="Luo Z.H."/>
            <person name="Li M."/>
        </authorList>
    </citation>
    <scope>NUCLEOTIDE SEQUENCE [LARGE SCALE GENOMIC DNA]</scope>
    <source>
        <strain evidence="12">HyVt-501</strain>
    </source>
</reference>
<dbReference type="PIRSF" id="PIRSF002888">
    <property type="entry name" value="FliM"/>
    <property type="match status" value="1"/>
</dbReference>
<dbReference type="PANTHER" id="PTHR30034">
    <property type="entry name" value="FLAGELLAR MOTOR SWITCH PROTEIN FLIM"/>
    <property type="match status" value="1"/>
</dbReference>
<keyword evidence="5" id="KW-1003">Cell membrane</keyword>
<evidence type="ECO:0000256" key="9">
    <source>
        <dbReference type="ARBA" id="ARBA00023143"/>
    </source>
</evidence>
<dbReference type="AlphaFoldDB" id="A0A7C5QKN5"/>
<name>A0A7C5QKN5_AQUAO</name>
<proteinExistence type="inferred from homology"/>
<dbReference type="Gene3D" id="2.30.330.10">
    <property type="entry name" value="SpoA-like"/>
    <property type="match status" value="1"/>
</dbReference>
<organism evidence="12">
    <name type="scientific">Aquifex aeolicus</name>
    <dbReference type="NCBI Taxonomy" id="63363"/>
    <lineage>
        <taxon>Bacteria</taxon>
        <taxon>Pseudomonadati</taxon>
        <taxon>Aquificota</taxon>
        <taxon>Aquificia</taxon>
        <taxon>Aquificales</taxon>
        <taxon>Aquificaceae</taxon>
        <taxon>Aquifex</taxon>
    </lineage>
</organism>
<dbReference type="InterPro" id="IPR028976">
    <property type="entry name" value="CheC-like_sf"/>
</dbReference>
<dbReference type="EMBL" id="DRNB01000102">
    <property type="protein sequence ID" value="HHJ63800.1"/>
    <property type="molecule type" value="Genomic_DNA"/>
</dbReference>
<protein>
    <recommendedName>
        <fullName evidence="4">Flagellar motor switch protein FliM</fullName>
    </recommendedName>
</protein>
<accession>A0A7C5QKN5</accession>
<dbReference type="GO" id="GO:0009425">
    <property type="term" value="C:bacterial-type flagellum basal body"/>
    <property type="evidence" value="ECO:0007669"/>
    <property type="project" value="UniProtKB-SubCell"/>
</dbReference>
<evidence type="ECO:0000313" key="12">
    <source>
        <dbReference type="EMBL" id="HHJ63800.1"/>
    </source>
</evidence>
<dbReference type="InterPro" id="IPR036429">
    <property type="entry name" value="SpoA-like_sf"/>
</dbReference>
<dbReference type="SUPFAM" id="SSF101801">
    <property type="entry name" value="Surface presentation of antigens (SPOA)"/>
    <property type="match status" value="1"/>
</dbReference>
<evidence type="ECO:0000256" key="2">
    <source>
        <dbReference type="ARBA" id="ARBA00004202"/>
    </source>
</evidence>
<evidence type="ECO:0000256" key="4">
    <source>
        <dbReference type="ARBA" id="ARBA00021898"/>
    </source>
</evidence>
<dbReference type="GO" id="GO:0050918">
    <property type="term" value="P:positive chemotaxis"/>
    <property type="evidence" value="ECO:0007669"/>
    <property type="project" value="TreeGrafter"/>
</dbReference>
<keyword evidence="12" id="KW-0969">Cilium</keyword>
<dbReference type="GO" id="GO:0071978">
    <property type="term" value="P:bacterial-type flagellum-dependent swarming motility"/>
    <property type="evidence" value="ECO:0007669"/>
    <property type="project" value="TreeGrafter"/>
</dbReference>
<evidence type="ECO:0000256" key="10">
    <source>
        <dbReference type="ARBA" id="ARBA00025044"/>
    </source>
</evidence>
<sequence>MAEEDFLSQEEIDLLLQSLGKEEEEEKEELKYEPFNIDELERISPTRLVKLEQVINRWIASATAELRGMVFNLDTISISDIKTEKISDFVLKIPLPAAIAVLSIEALNGRMYLVLDTRLIYTIISIIFGGPAQPYKVEGKSFTKFEMKIVNNLISILSRHLDVAWRELIREGDIQFVGIEDNPRRLITISRNEIVIVVTLEVEIEGFKGNVYLAIPMKTIEPIKDLLRTAESESGGFRDVILSTLMTTPVILEAVFPLFRMSVGEVLELKEGDFIPLNRKASESVLIKVAGVPFFEGILGESGGHKAVKIKSFSEAVPRGIA</sequence>
<feature type="domain" description="Flagellar motor switch protein FliN-like C-terminal" evidence="11">
    <location>
        <begin position="245"/>
        <end position="313"/>
    </location>
</feature>
<keyword evidence="12" id="KW-0966">Cell projection</keyword>
<dbReference type="GO" id="GO:0003774">
    <property type="term" value="F:cytoskeletal motor activity"/>
    <property type="evidence" value="ECO:0007669"/>
    <property type="project" value="InterPro"/>
</dbReference>
<dbReference type="Proteomes" id="UP000885792">
    <property type="component" value="Unassembled WGS sequence"/>
</dbReference>
<dbReference type="InterPro" id="IPR001543">
    <property type="entry name" value="FliN-like_C"/>
</dbReference>
<dbReference type="PANTHER" id="PTHR30034:SF6">
    <property type="entry name" value="YOP PROTEINS TRANSLOCATION PROTEIN Q"/>
    <property type="match status" value="1"/>
</dbReference>
<evidence type="ECO:0000256" key="8">
    <source>
        <dbReference type="ARBA" id="ARBA00023136"/>
    </source>
</evidence>
<evidence type="ECO:0000259" key="11">
    <source>
        <dbReference type="Pfam" id="PF01052"/>
    </source>
</evidence>
<evidence type="ECO:0000256" key="1">
    <source>
        <dbReference type="ARBA" id="ARBA00004117"/>
    </source>
</evidence>
<keyword evidence="7" id="KW-0283">Flagellar rotation</keyword>
<dbReference type="CDD" id="cd17908">
    <property type="entry name" value="FliM"/>
    <property type="match status" value="1"/>
</dbReference>
<dbReference type="Pfam" id="PF01052">
    <property type="entry name" value="FliMN_C"/>
    <property type="match status" value="1"/>
</dbReference>
<dbReference type="Gene3D" id="3.40.1550.10">
    <property type="entry name" value="CheC-like"/>
    <property type="match status" value="1"/>
</dbReference>
<dbReference type="PRINTS" id="PR00955">
    <property type="entry name" value="FLGMOTORFLIM"/>
</dbReference>
<evidence type="ECO:0000256" key="5">
    <source>
        <dbReference type="ARBA" id="ARBA00022475"/>
    </source>
</evidence>
<keyword evidence="12" id="KW-0282">Flagellum</keyword>
<gene>
    <name evidence="12" type="ORF">ENJ61_02735</name>
</gene>
<dbReference type="Pfam" id="PF02154">
    <property type="entry name" value="FliM"/>
    <property type="match status" value="1"/>
</dbReference>
<evidence type="ECO:0000256" key="6">
    <source>
        <dbReference type="ARBA" id="ARBA00022500"/>
    </source>
</evidence>
<comment type="subcellular location">
    <subcellularLocation>
        <location evidence="1">Bacterial flagellum basal body</location>
    </subcellularLocation>
    <subcellularLocation>
        <location evidence="2">Cell membrane</location>
        <topology evidence="2">Peripheral membrane protein</topology>
    </subcellularLocation>
</comment>
<dbReference type="SUPFAM" id="SSF103039">
    <property type="entry name" value="CheC-like"/>
    <property type="match status" value="1"/>
</dbReference>
<evidence type="ECO:0000256" key="3">
    <source>
        <dbReference type="ARBA" id="ARBA00011049"/>
    </source>
</evidence>
<dbReference type="GO" id="GO:0005886">
    <property type="term" value="C:plasma membrane"/>
    <property type="evidence" value="ECO:0007669"/>
    <property type="project" value="UniProtKB-SubCell"/>
</dbReference>
<comment type="similarity">
    <text evidence="3">Belongs to the FliM family.</text>
</comment>
<keyword evidence="6" id="KW-0145">Chemotaxis</keyword>
<evidence type="ECO:0000256" key="7">
    <source>
        <dbReference type="ARBA" id="ARBA00022779"/>
    </source>
</evidence>